<comment type="caution">
    <text evidence="2">The sequence shown here is derived from an EMBL/GenBank/DDBJ whole genome shotgun (WGS) entry which is preliminary data.</text>
</comment>
<protein>
    <submittedName>
        <fullName evidence="2">Uncharacterized protein</fullName>
    </submittedName>
</protein>
<sequence>MIMSVELKSERIREYVELEKNPLLGVGSSRPVGAKKFCLQSSSSSQVSSPSLAGVDLFSKPRRRHHQFLVVKHATPPMSTIRNISFTRLTILGPSVILLALTILLKCFDAYGSMIESLVKLNERFHNSKDPEKEIVQKIQSKLSRSLPLSSSTMGKRSLEEGEEQQQKQQKQQIKPSNMLVSFSKRRDGLFKKATGIPHAFRHTSVDENIQHYLYQTTIIPRCINDEQKHQKQRIEGLNCRLKEIRKAESMDEESKVVLGLKHWIENEVEADCGCWFSYEGFKSLCFFKLDVIPDSLLKCFDACGSMIESLVKLKERFHNSKDPEKEIINLQNTSKLSIIFVLWRRDGLFKKASELSSYHQREFLMLSGTLQWMKCINDEQKHQKQRIEGLNCRLEEIRKAESMDEESKVVLGLKHWIENEVEADCGRWFSYEANVISLTFPSTLQGIIL</sequence>
<evidence type="ECO:0000313" key="3">
    <source>
        <dbReference type="Proteomes" id="UP000525078"/>
    </source>
</evidence>
<accession>A0A7J6G3A1</accession>
<proteinExistence type="predicted"/>
<dbReference type="Proteomes" id="UP000525078">
    <property type="component" value="Unassembled WGS sequence"/>
</dbReference>
<reference evidence="2 3" key="1">
    <citation type="journal article" date="2020" name="bioRxiv">
        <title>Sequence and annotation of 42 cannabis genomes reveals extensive copy number variation in cannabinoid synthesis and pathogen resistance genes.</title>
        <authorList>
            <person name="Mckernan K.J."/>
            <person name="Helbert Y."/>
            <person name="Kane L.T."/>
            <person name="Ebling H."/>
            <person name="Zhang L."/>
            <person name="Liu B."/>
            <person name="Eaton Z."/>
            <person name="Mclaughlin S."/>
            <person name="Kingan S."/>
            <person name="Baybayan P."/>
            <person name="Concepcion G."/>
            <person name="Jordan M."/>
            <person name="Riva A."/>
            <person name="Barbazuk W."/>
            <person name="Harkins T."/>
        </authorList>
    </citation>
    <scope>NUCLEOTIDE SEQUENCE [LARGE SCALE GENOMIC DNA]</scope>
    <source>
        <strain evidence="3">cv. Jamaican Lion 4</strain>
        <tissue evidence="2">Leaf</tissue>
    </source>
</reference>
<organism evidence="2 3">
    <name type="scientific">Cannabis sativa</name>
    <name type="common">Hemp</name>
    <name type="synonym">Marijuana</name>
    <dbReference type="NCBI Taxonomy" id="3483"/>
    <lineage>
        <taxon>Eukaryota</taxon>
        <taxon>Viridiplantae</taxon>
        <taxon>Streptophyta</taxon>
        <taxon>Embryophyta</taxon>
        <taxon>Tracheophyta</taxon>
        <taxon>Spermatophyta</taxon>
        <taxon>Magnoliopsida</taxon>
        <taxon>eudicotyledons</taxon>
        <taxon>Gunneridae</taxon>
        <taxon>Pentapetalae</taxon>
        <taxon>rosids</taxon>
        <taxon>fabids</taxon>
        <taxon>Rosales</taxon>
        <taxon>Cannabaceae</taxon>
        <taxon>Cannabis</taxon>
    </lineage>
</organism>
<evidence type="ECO:0000256" key="1">
    <source>
        <dbReference type="SAM" id="MobiDB-lite"/>
    </source>
</evidence>
<feature type="region of interest" description="Disordered" evidence="1">
    <location>
        <begin position="146"/>
        <end position="178"/>
    </location>
</feature>
<dbReference type="EMBL" id="JAATIP010000081">
    <property type="protein sequence ID" value="KAF4377252.1"/>
    <property type="molecule type" value="Genomic_DNA"/>
</dbReference>
<dbReference type="AlphaFoldDB" id="A0A7J6G3A1"/>
<name>A0A7J6G3A1_CANSA</name>
<evidence type="ECO:0000313" key="2">
    <source>
        <dbReference type="EMBL" id="KAF4377252.1"/>
    </source>
</evidence>
<gene>
    <name evidence="2" type="ORF">F8388_012353</name>
</gene>